<dbReference type="RefSeq" id="WP_128210708.1">
    <property type="nucleotide sequence ID" value="NZ_CP025746.1"/>
</dbReference>
<organism evidence="1 2">
    <name type="scientific">Clostridium manihotivorum</name>
    <dbReference type="NCBI Taxonomy" id="2320868"/>
    <lineage>
        <taxon>Bacteria</taxon>
        <taxon>Bacillati</taxon>
        <taxon>Bacillota</taxon>
        <taxon>Clostridia</taxon>
        <taxon>Eubacteriales</taxon>
        <taxon>Clostridiaceae</taxon>
        <taxon>Clostridium</taxon>
    </lineage>
</organism>
<evidence type="ECO:0000313" key="2">
    <source>
        <dbReference type="Proteomes" id="UP000286268"/>
    </source>
</evidence>
<name>A0A410DMG1_9CLOT</name>
<protein>
    <submittedName>
        <fullName evidence="1">Uncharacterized protein</fullName>
    </submittedName>
</protein>
<dbReference type="Proteomes" id="UP000286268">
    <property type="component" value="Chromosome"/>
</dbReference>
<dbReference type="EMBL" id="CP025746">
    <property type="protein sequence ID" value="QAA30257.1"/>
    <property type="molecule type" value="Genomic_DNA"/>
</dbReference>
<reference evidence="1 2" key="1">
    <citation type="submission" date="2018-01" db="EMBL/GenBank/DDBJ databases">
        <title>Genome Sequencing and Assembly of Anaerobacter polyendosporus strain CT4.</title>
        <authorList>
            <person name="Tachaapaikoon C."/>
            <person name="Sutheeworapong S."/>
            <person name="Jenjaroenpun P."/>
            <person name="Wongsurawat T."/>
            <person name="Nookeaw I."/>
            <person name="Cheawchanlertfa P."/>
            <person name="Kosugi A."/>
            <person name="Cheevadhanarak S."/>
            <person name="Ratanakhanokchai K."/>
        </authorList>
    </citation>
    <scope>NUCLEOTIDE SEQUENCE [LARGE SCALE GENOMIC DNA]</scope>
    <source>
        <strain evidence="1 2">CT4</strain>
    </source>
</reference>
<sequence>MDEDLLAKILLSILLVGYYEEIDDEDVLNENVHKDKYKLDSLEDIVASYEKPSSGGNYEEIGVIDSGSRVDNYSKTNDVDKIEELGVKEITSMKPSFSNAITLSSEVIGTKEVDNSLDISYGDSYSKQEYSDYNDNEDSVNDDGFEGGKISNVNVLLAAIKVPISIEECFYIKREKIYRVEDISCDIKEISGNLLLLRQLKEKSKVKLFYRGILRIKVKYLSIDRIENKSLLCNTKDLIFYSNFSGTINTYIETRMIEDSSSVNIPTDIDLLGNKFNGRCILEEPTTLYDIKEQYYRGVTIIGDMSLNIALLKELYATI</sequence>
<dbReference type="AlphaFoldDB" id="A0A410DMG1"/>
<evidence type="ECO:0000313" key="1">
    <source>
        <dbReference type="EMBL" id="QAA30257.1"/>
    </source>
</evidence>
<dbReference type="KEGG" id="cmah:C1I91_00335"/>
<accession>A0A410DMG1</accession>
<proteinExistence type="predicted"/>
<gene>
    <name evidence="1" type="ORF">C1I91_00335</name>
</gene>
<keyword evidence="2" id="KW-1185">Reference proteome</keyword>